<sequence>MHTVVPAPDLVALRAHHEINEHRPAYAIEGFCIGVSAPPEHLPVWYAGQLLHLFVPCDDCSPGIDDEGGIRQEGNDLLYSLF</sequence>
<proteinExistence type="predicted"/>
<protein>
    <submittedName>
        <fullName evidence="1">Uncharacterized protein</fullName>
    </submittedName>
</protein>
<dbReference type="EMBL" id="JWHL01000014">
    <property type="protein sequence ID" value="MBR1369528.1"/>
    <property type="molecule type" value="Genomic_DNA"/>
</dbReference>
<keyword evidence="2" id="KW-1185">Reference proteome</keyword>
<gene>
    <name evidence="1" type="ORF">RJ53_08525</name>
</gene>
<comment type="caution">
    <text evidence="1">The sequence shown here is derived from an EMBL/GenBank/DDBJ whole genome shotgun (WGS) entry which is preliminary data.</text>
</comment>
<evidence type="ECO:0000313" key="2">
    <source>
        <dbReference type="Proteomes" id="UP000730161"/>
    </source>
</evidence>
<dbReference type="Proteomes" id="UP000730161">
    <property type="component" value="Unassembled WGS sequence"/>
</dbReference>
<organism evidence="1 2">
    <name type="scientific">Methanocalculus chunghsingensis</name>
    <dbReference type="NCBI Taxonomy" id="156457"/>
    <lineage>
        <taxon>Archaea</taxon>
        <taxon>Methanobacteriati</taxon>
        <taxon>Methanobacteriota</taxon>
        <taxon>Stenosarchaea group</taxon>
        <taxon>Methanomicrobia</taxon>
        <taxon>Methanomicrobiales</taxon>
        <taxon>Methanocalculaceae</taxon>
        <taxon>Methanocalculus</taxon>
    </lineage>
</organism>
<evidence type="ECO:0000313" key="1">
    <source>
        <dbReference type="EMBL" id="MBR1369528.1"/>
    </source>
</evidence>
<accession>A0A8J7WB72</accession>
<name>A0A8J7WB72_9EURY</name>
<dbReference type="AlphaFoldDB" id="A0A8J7WB72"/>
<reference evidence="1" key="1">
    <citation type="submission" date="2014-12" db="EMBL/GenBank/DDBJ databases">
        <authorList>
            <person name="Huang H.-H."/>
            <person name="Chen S.-C."/>
            <person name="Lai M.-C."/>
        </authorList>
    </citation>
    <scope>NUCLEOTIDE SEQUENCE</scope>
    <source>
        <strain evidence="1">K1F9705b</strain>
    </source>
</reference>